<dbReference type="Proteomes" id="UP000283509">
    <property type="component" value="Unassembled WGS sequence"/>
</dbReference>
<dbReference type="EMBL" id="QCYY01001139">
    <property type="protein sequence ID" value="ROT80231.1"/>
    <property type="molecule type" value="Genomic_DNA"/>
</dbReference>
<keyword evidence="2" id="KW-0472">Membrane</keyword>
<evidence type="ECO:0000313" key="3">
    <source>
        <dbReference type="EMBL" id="ROT80231.1"/>
    </source>
</evidence>
<feature type="transmembrane region" description="Helical" evidence="2">
    <location>
        <begin position="580"/>
        <end position="602"/>
    </location>
</feature>
<dbReference type="OrthoDB" id="6374913at2759"/>
<keyword evidence="4" id="KW-1185">Reference proteome</keyword>
<dbReference type="PANTHER" id="PTHR21579:SF20">
    <property type="entry name" value="PROTEIN TINCAR"/>
    <property type="match status" value="1"/>
</dbReference>
<feature type="region of interest" description="Disordered" evidence="1">
    <location>
        <begin position="1"/>
        <end position="27"/>
    </location>
</feature>
<feature type="compositionally biased region" description="Basic residues" evidence="1">
    <location>
        <begin position="738"/>
        <end position="748"/>
    </location>
</feature>
<feature type="transmembrane region" description="Helical" evidence="2">
    <location>
        <begin position="167"/>
        <end position="190"/>
    </location>
</feature>
<protein>
    <recommendedName>
        <fullName evidence="5">Protein tincar</fullName>
    </recommendedName>
</protein>
<gene>
    <name evidence="3" type="ORF">C7M84_001030</name>
</gene>
<name>A0A3R7PAM1_PENVA</name>
<feature type="compositionally biased region" description="Basic and acidic residues" evidence="1">
    <location>
        <begin position="1"/>
        <end position="15"/>
    </location>
</feature>
<feature type="transmembrane region" description="Helical" evidence="2">
    <location>
        <begin position="522"/>
        <end position="550"/>
    </location>
</feature>
<feature type="region of interest" description="Disordered" evidence="1">
    <location>
        <begin position="715"/>
        <end position="759"/>
    </location>
</feature>
<evidence type="ECO:0000256" key="1">
    <source>
        <dbReference type="SAM" id="MobiDB-lite"/>
    </source>
</evidence>
<dbReference type="InterPro" id="IPR053291">
    <property type="entry name" value="Ommatidial_diff-associated"/>
</dbReference>
<feature type="transmembrane region" description="Helical" evidence="2">
    <location>
        <begin position="614"/>
        <end position="637"/>
    </location>
</feature>
<keyword evidence="2" id="KW-1133">Transmembrane helix</keyword>
<feature type="transmembrane region" description="Helical" evidence="2">
    <location>
        <begin position="479"/>
        <end position="501"/>
    </location>
</feature>
<accession>A0A3R7PAM1</accession>
<feature type="transmembrane region" description="Helical" evidence="2">
    <location>
        <begin position="275"/>
        <end position="295"/>
    </location>
</feature>
<reference evidence="3 4" key="1">
    <citation type="submission" date="2018-04" db="EMBL/GenBank/DDBJ databases">
        <authorList>
            <person name="Zhang X."/>
            <person name="Yuan J."/>
            <person name="Li F."/>
            <person name="Xiang J."/>
        </authorList>
    </citation>
    <scope>NUCLEOTIDE SEQUENCE [LARGE SCALE GENOMIC DNA]</scope>
    <source>
        <tissue evidence="3">Muscle</tissue>
    </source>
</reference>
<reference evidence="3 4" key="2">
    <citation type="submission" date="2019-01" db="EMBL/GenBank/DDBJ databases">
        <title>The decoding of complex shrimp genome reveals the adaptation for benthos swimmer, frequently molting mechanism and breeding impact on genome.</title>
        <authorList>
            <person name="Sun Y."/>
            <person name="Gao Y."/>
            <person name="Yu Y."/>
        </authorList>
    </citation>
    <scope>NUCLEOTIDE SEQUENCE [LARGE SCALE GENOMIC DNA]</scope>
    <source>
        <tissue evidence="3">Muscle</tissue>
    </source>
</reference>
<keyword evidence="2" id="KW-0812">Transmembrane</keyword>
<evidence type="ECO:0000256" key="2">
    <source>
        <dbReference type="SAM" id="Phobius"/>
    </source>
</evidence>
<organism evidence="3 4">
    <name type="scientific">Penaeus vannamei</name>
    <name type="common">Whiteleg shrimp</name>
    <name type="synonym">Litopenaeus vannamei</name>
    <dbReference type="NCBI Taxonomy" id="6689"/>
    <lineage>
        <taxon>Eukaryota</taxon>
        <taxon>Metazoa</taxon>
        <taxon>Ecdysozoa</taxon>
        <taxon>Arthropoda</taxon>
        <taxon>Crustacea</taxon>
        <taxon>Multicrustacea</taxon>
        <taxon>Malacostraca</taxon>
        <taxon>Eumalacostraca</taxon>
        <taxon>Eucarida</taxon>
        <taxon>Decapoda</taxon>
        <taxon>Dendrobranchiata</taxon>
        <taxon>Penaeoidea</taxon>
        <taxon>Penaeidae</taxon>
        <taxon>Penaeus</taxon>
    </lineage>
</organism>
<dbReference type="PANTHER" id="PTHR21579">
    <property type="entry name" value="PROTEIN TINCAR"/>
    <property type="match status" value="1"/>
</dbReference>
<evidence type="ECO:0008006" key="5">
    <source>
        <dbReference type="Google" id="ProtNLM"/>
    </source>
</evidence>
<proteinExistence type="predicted"/>
<dbReference type="AlphaFoldDB" id="A0A3R7PAM1"/>
<sequence>MFPRLEGRETPDCPRRRLQRDSSPLPSLPLTSSPLLFFMSLPQPLPSLPSPFTFSLTSPAPLTPLLPALPAAPFTFPSSSQSFPLPYSLISPLFLPSPSFLFFSLPSLLPFPHLPSLSLPLLSPHIFYFLVRVLSRFPFSLSLLLLSPSSSLLSSSLPFISPFTSPLLLSFPTFFPHLFIYPSLLLYLYFPSPHSLPLSPHFPSDFPLLPLHFHLPHFSSLPHFSLPLTLFSLHSRSLLPYLFTLEPPHPITPPNPPPPKPDIPLAHSPPLSPPGLVGAAGVLLCFFFGAAVFKIGNYANDGYRLGVQEGVCSRDPPPLPGAAGGLVRAAWLHGGPTGPFVHILVAHLLIMARLIMEAAGTKAMILPKSTVWWSELSRVLPQKDRLAVFNVIAALAGSSDDNSSTQGPVAAPYEASTSVTFQAAELSGDDLRDDLTDNDWHVGEIPWGPFSPHFLNYLLAHLIYAGRYAGVFWGTNKGLGFVFFIQLILNAVQSIFALNGFQVLYKVHVVGPKEVLPDFDGFLLPLPAIFAVFTASQALVLASGSVLYLYGFVKFNAFLNAEKEKYHILSKHGHQTPWSYWPHCWGLTVLVVMTASAAPLVHDWTIMYRTSLDASVLAATISTIFHLFLWILLWMALTVKSKWYFKLRVQISKTIVTNTHSIRLVNEVQLSKQVEDTEGPVMVIGAGKTYLLQEGSPKRSLMKLVMHTVTEKKARGEEEEIYWLRPKPPPGGSESWNKRKHSPGAKHKVTFDDTPSTSR</sequence>
<comment type="caution">
    <text evidence="3">The sequence shown here is derived from an EMBL/GenBank/DDBJ whole genome shotgun (WGS) entry which is preliminary data.</text>
</comment>
<evidence type="ECO:0000313" key="4">
    <source>
        <dbReference type="Proteomes" id="UP000283509"/>
    </source>
</evidence>